<dbReference type="RefSeq" id="XP_013757111.1">
    <property type="nucleotide sequence ID" value="XM_013901657.1"/>
</dbReference>
<sequence>MSSNNDRSMQLDEGVDEARDVGPGPSPATVFEEHAPDESVPWNGNTAEDGASAPAAAAELVLNRDADDGADADAWVVLDLDDGEGGPDPLASHAEACLDPPLAEPTGGESWWSFAWSAAAGQANGDSFAGASADAGPPGVEPEAAEGGDVCGEGLTDDCAAAAGGVVVLAECMPAAPEPMIRECVEANRASVTDEVVRANEDEGEPTARSAVVVVASTTDLNIRRPAVVVVPGMLPPPALTTLPGAPTEIDKFILRIWQSLRWVWDAILGVLFGYSAGGE</sequence>
<proteinExistence type="predicted"/>
<dbReference type="AlphaFoldDB" id="A0A0L0DD78"/>
<dbReference type="Proteomes" id="UP000054408">
    <property type="component" value="Unassembled WGS sequence"/>
</dbReference>
<keyword evidence="3" id="KW-1185">Reference proteome</keyword>
<protein>
    <submittedName>
        <fullName evidence="2">Uncharacterized protein</fullName>
    </submittedName>
</protein>
<feature type="compositionally biased region" description="Low complexity" evidence="1">
    <location>
        <begin position="127"/>
        <end position="138"/>
    </location>
</feature>
<evidence type="ECO:0000313" key="3">
    <source>
        <dbReference type="Proteomes" id="UP000054408"/>
    </source>
</evidence>
<feature type="region of interest" description="Disordered" evidence="1">
    <location>
        <begin position="127"/>
        <end position="149"/>
    </location>
</feature>
<feature type="region of interest" description="Disordered" evidence="1">
    <location>
        <begin position="1"/>
        <end position="55"/>
    </location>
</feature>
<name>A0A0L0DD78_THETB</name>
<evidence type="ECO:0000313" key="2">
    <source>
        <dbReference type="EMBL" id="KNC50284.1"/>
    </source>
</evidence>
<evidence type="ECO:0000256" key="1">
    <source>
        <dbReference type="SAM" id="MobiDB-lite"/>
    </source>
</evidence>
<gene>
    <name evidence="2" type="ORF">AMSG_06443</name>
</gene>
<dbReference type="EMBL" id="GL349460">
    <property type="protein sequence ID" value="KNC50284.1"/>
    <property type="molecule type" value="Genomic_DNA"/>
</dbReference>
<organism evidence="2 3">
    <name type="scientific">Thecamonas trahens ATCC 50062</name>
    <dbReference type="NCBI Taxonomy" id="461836"/>
    <lineage>
        <taxon>Eukaryota</taxon>
        <taxon>Apusozoa</taxon>
        <taxon>Apusomonadida</taxon>
        <taxon>Apusomonadidae</taxon>
        <taxon>Thecamonas</taxon>
    </lineage>
</organism>
<dbReference type="GeneID" id="25565600"/>
<accession>A0A0L0DD78</accession>
<reference evidence="2 3" key="1">
    <citation type="submission" date="2010-05" db="EMBL/GenBank/DDBJ databases">
        <title>The Genome Sequence of Thecamonas trahens ATCC 50062.</title>
        <authorList>
            <consortium name="The Broad Institute Genome Sequencing Platform"/>
            <person name="Russ C."/>
            <person name="Cuomo C."/>
            <person name="Shea T."/>
            <person name="Young S.K."/>
            <person name="Zeng Q."/>
            <person name="Koehrsen M."/>
            <person name="Haas B."/>
            <person name="Borodovsky M."/>
            <person name="Guigo R."/>
            <person name="Alvarado L."/>
            <person name="Berlin A."/>
            <person name="Bochicchio J."/>
            <person name="Borenstein D."/>
            <person name="Chapman S."/>
            <person name="Chen Z."/>
            <person name="Freedman E."/>
            <person name="Gellesch M."/>
            <person name="Goldberg J."/>
            <person name="Griggs A."/>
            <person name="Gujja S."/>
            <person name="Heilman E."/>
            <person name="Heiman D."/>
            <person name="Hepburn T."/>
            <person name="Howarth C."/>
            <person name="Jen D."/>
            <person name="Larson L."/>
            <person name="Mehta T."/>
            <person name="Park D."/>
            <person name="Pearson M."/>
            <person name="Roberts A."/>
            <person name="Saif S."/>
            <person name="Shenoy N."/>
            <person name="Sisk P."/>
            <person name="Stolte C."/>
            <person name="Sykes S."/>
            <person name="Thomson T."/>
            <person name="Walk T."/>
            <person name="White J."/>
            <person name="Yandava C."/>
            <person name="Burger G."/>
            <person name="Gray M.W."/>
            <person name="Holland P.W.H."/>
            <person name="King N."/>
            <person name="Lang F.B.F."/>
            <person name="Roger A.J."/>
            <person name="Ruiz-Trillo I."/>
            <person name="Lander E."/>
            <person name="Nusbaum C."/>
        </authorList>
    </citation>
    <scope>NUCLEOTIDE SEQUENCE [LARGE SCALE GENOMIC DNA]</scope>
    <source>
        <strain evidence="2 3">ATCC 50062</strain>
    </source>
</reference>